<accession>A0A1R3KP94</accession>
<name>A0A1R3KP94_9ROSI</name>
<proteinExistence type="predicted"/>
<keyword evidence="2" id="KW-1185">Reference proteome</keyword>
<evidence type="ECO:0000313" key="2">
    <source>
        <dbReference type="Proteomes" id="UP000187203"/>
    </source>
</evidence>
<reference evidence="2" key="1">
    <citation type="submission" date="2013-09" db="EMBL/GenBank/DDBJ databases">
        <title>Corchorus olitorius genome sequencing.</title>
        <authorList>
            <person name="Alam M."/>
            <person name="Haque M.S."/>
            <person name="Islam M.S."/>
            <person name="Emdad E.M."/>
            <person name="Islam M.M."/>
            <person name="Ahmed B."/>
            <person name="Halim A."/>
            <person name="Hossen Q.M.M."/>
            <person name="Hossain M.Z."/>
            <person name="Ahmed R."/>
            <person name="Khan M.M."/>
            <person name="Islam R."/>
            <person name="Rashid M.M."/>
            <person name="Khan S.A."/>
            <person name="Rahman M.S."/>
            <person name="Alam M."/>
            <person name="Yahiya A.S."/>
            <person name="Khan M.S."/>
            <person name="Azam M.S."/>
            <person name="Haque T."/>
            <person name="Lashkar M.Z.H."/>
            <person name="Akhand A.I."/>
            <person name="Morshed G."/>
            <person name="Roy S."/>
            <person name="Uddin K.S."/>
            <person name="Rabeya T."/>
            <person name="Hossain A.S."/>
            <person name="Chowdhury A."/>
            <person name="Snigdha A.R."/>
            <person name="Mortoza M.S."/>
            <person name="Matin S.A."/>
            <person name="Hoque S.M.E."/>
            <person name="Islam M.K."/>
            <person name="Roy D.K."/>
            <person name="Haider R."/>
            <person name="Moosa M.M."/>
            <person name="Elias S.M."/>
            <person name="Hasan A.M."/>
            <person name="Jahan S."/>
            <person name="Shafiuddin M."/>
            <person name="Mahmood N."/>
            <person name="Shommy N.S."/>
        </authorList>
    </citation>
    <scope>NUCLEOTIDE SEQUENCE [LARGE SCALE GENOMIC DNA]</scope>
    <source>
        <strain evidence="2">cv. O-4</strain>
    </source>
</reference>
<protein>
    <submittedName>
        <fullName evidence="1">Uncharacterized protein</fullName>
    </submittedName>
</protein>
<dbReference type="EMBL" id="AWUE01012545">
    <property type="protein sequence ID" value="OMP08923.1"/>
    <property type="molecule type" value="Genomic_DNA"/>
</dbReference>
<evidence type="ECO:0000313" key="1">
    <source>
        <dbReference type="EMBL" id="OMP08923.1"/>
    </source>
</evidence>
<dbReference type="AlphaFoldDB" id="A0A1R3KP94"/>
<dbReference type="Proteomes" id="UP000187203">
    <property type="component" value="Unassembled WGS sequence"/>
</dbReference>
<sequence length="44" mass="4908">MEKGQGTESLSVKGFPVGEEEWEVREEEYDLRFGGLSTTTTKIG</sequence>
<comment type="caution">
    <text evidence="1">The sequence shown here is derived from an EMBL/GenBank/DDBJ whole genome shotgun (WGS) entry which is preliminary data.</text>
</comment>
<organism evidence="1 2">
    <name type="scientific">Corchorus olitorius</name>
    <dbReference type="NCBI Taxonomy" id="93759"/>
    <lineage>
        <taxon>Eukaryota</taxon>
        <taxon>Viridiplantae</taxon>
        <taxon>Streptophyta</taxon>
        <taxon>Embryophyta</taxon>
        <taxon>Tracheophyta</taxon>
        <taxon>Spermatophyta</taxon>
        <taxon>Magnoliopsida</taxon>
        <taxon>eudicotyledons</taxon>
        <taxon>Gunneridae</taxon>
        <taxon>Pentapetalae</taxon>
        <taxon>rosids</taxon>
        <taxon>malvids</taxon>
        <taxon>Malvales</taxon>
        <taxon>Malvaceae</taxon>
        <taxon>Grewioideae</taxon>
        <taxon>Apeibeae</taxon>
        <taxon>Corchorus</taxon>
    </lineage>
</organism>
<gene>
    <name evidence="1" type="ORF">COLO4_05989</name>
</gene>